<evidence type="ECO:0000256" key="14">
    <source>
        <dbReference type="ARBA" id="ARBA00022909"/>
    </source>
</evidence>
<feature type="domain" description="Mur ligase central" evidence="20">
    <location>
        <begin position="48"/>
        <end position="276"/>
    </location>
</feature>
<dbReference type="GO" id="GO:0005737">
    <property type="term" value="C:cytoplasm"/>
    <property type="evidence" value="ECO:0007669"/>
    <property type="project" value="TreeGrafter"/>
</dbReference>
<protein>
    <recommendedName>
        <fullName evidence="8">Dihydrofolate synthase/folylpolyglutamate synthase</fullName>
        <ecNumber evidence="6">6.3.2.12</ecNumber>
        <ecNumber evidence="7">6.3.2.17</ecNumber>
    </recommendedName>
    <alternativeName>
        <fullName evidence="15">Tetrahydrofolylpolyglutamate synthase</fullName>
    </alternativeName>
</protein>
<dbReference type="InterPro" id="IPR004101">
    <property type="entry name" value="Mur_ligase_C"/>
</dbReference>
<dbReference type="Pfam" id="PF02875">
    <property type="entry name" value="Mur_ligase_C"/>
    <property type="match status" value="1"/>
</dbReference>
<dbReference type="GO" id="GO:0004326">
    <property type="term" value="F:tetrahydrofolylpolyglutamate synthase activity"/>
    <property type="evidence" value="ECO:0007669"/>
    <property type="project" value="UniProtKB-EC"/>
</dbReference>
<evidence type="ECO:0000256" key="9">
    <source>
        <dbReference type="ARBA" id="ARBA00022598"/>
    </source>
</evidence>
<evidence type="ECO:0000313" key="22">
    <source>
        <dbReference type="Proteomes" id="UP000435910"/>
    </source>
</evidence>
<comment type="similarity">
    <text evidence="4 18">Belongs to the folylpolyglutamate synthase family.</text>
</comment>
<comment type="pathway">
    <text evidence="2">Cofactor biosynthesis; tetrahydrofolate biosynthesis; 7,8-dihydrofolate from 2-amino-4-hydroxy-6-hydroxymethyl-7,8-dihydropteridine diphosphate and 4-aminobenzoate: step 2/2.</text>
</comment>
<evidence type="ECO:0000256" key="4">
    <source>
        <dbReference type="ARBA" id="ARBA00008276"/>
    </source>
</evidence>
<dbReference type="SUPFAM" id="SSF53244">
    <property type="entry name" value="MurD-like peptide ligases, peptide-binding domain"/>
    <property type="match status" value="1"/>
</dbReference>
<accession>A0A1Y0XU09</accession>
<sequence>MRLFKTFDEALSWINGRLKFGVKPGLERMEWLLRKLGHPEKKLNAVHVAGTNGKGSTIAFLRSVLNEAGYTAGTFTSPYIITFNERISVDGAPISDEEWTALFNEVGPLVLELEKTEFGAATEFEIITACAFLYFAKYRRTDFVIFETGLGGRLDSTNVVKPMLTVITSIGHDHTAILGGTLKEIAAEKAGIIKRGVPVITAVHQHEAAEVIKRKAMETESAFISLHEDCQLYGELSLPEGEQFSLKTPLHHYEGIETSLIGTHQRQNASLAILAAEWLTAEKHAAIGEKELKRGIRNAGWPGRFEKVLNKPLVYIDGAHNKEGMERLAETISSHFAGRNIHVCFSALKDKPYRDMIRKIESFASSIHFTSFDFPRAESAQKLFEQSTADYKTFDEDIASVFRYIEEKAEEEKAVVVITGSLYFISAVRAALTE</sequence>
<dbReference type="InterPro" id="IPR018109">
    <property type="entry name" value="Folylpolyglutamate_synth_CS"/>
</dbReference>
<evidence type="ECO:0000259" key="19">
    <source>
        <dbReference type="Pfam" id="PF02875"/>
    </source>
</evidence>
<dbReference type="PANTHER" id="PTHR11136">
    <property type="entry name" value="FOLYLPOLYGLUTAMATE SYNTHASE-RELATED"/>
    <property type="match status" value="1"/>
</dbReference>
<dbReference type="AlphaFoldDB" id="A0A1Y0XU09"/>
<dbReference type="GO" id="GO:0008841">
    <property type="term" value="F:dihydrofolate synthase activity"/>
    <property type="evidence" value="ECO:0007669"/>
    <property type="project" value="UniProtKB-EC"/>
</dbReference>
<comment type="catalytic activity">
    <reaction evidence="17">
        <text>7,8-dihydropteroate + L-glutamate + ATP = 7,8-dihydrofolate + ADP + phosphate + H(+)</text>
        <dbReference type="Rhea" id="RHEA:23584"/>
        <dbReference type="ChEBI" id="CHEBI:15378"/>
        <dbReference type="ChEBI" id="CHEBI:17839"/>
        <dbReference type="ChEBI" id="CHEBI:29985"/>
        <dbReference type="ChEBI" id="CHEBI:30616"/>
        <dbReference type="ChEBI" id="CHEBI:43474"/>
        <dbReference type="ChEBI" id="CHEBI:57451"/>
        <dbReference type="ChEBI" id="CHEBI:456216"/>
        <dbReference type="EC" id="6.3.2.12"/>
    </reaction>
</comment>
<reference evidence="21 22" key="1">
    <citation type="submission" date="2019-06" db="EMBL/GenBank/DDBJ databases">
        <title>Genome sequence analysis of &gt;100 Bacillus licheniformis strains suggests intrinsic resistance to this species.</title>
        <authorList>
            <person name="Wels M."/>
            <person name="Siezen R.J."/>
            <person name="Johansen E."/>
            <person name="Stuer-Lauridsen B."/>
            <person name="Bjerre K."/>
            <person name="Nielsen B.K.K."/>
        </authorList>
    </citation>
    <scope>NUCLEOTIDE SEQUENCE [LARGE SCALE GENOMIC DNA]</scope>
    <source>
        <strain evidence="21 22">BAC-16736</strain>
    </source>
</reference>
<dbReference type="PIRSF" id="PIRSF001563">
    <property type="entry name" value="Folylpolyglu_synth"/>
    <property type="match status" value="1"/>
</dbReference>
<keyword evidence="9 18" id="KW-0436">Ligase</keyword>
<dbReference type="GO" id="GO:0046872">
    <property type="term" value="F:metal ion binding"/>
    <property type="evidence" value="ECO:0007669"/>
    <property type="project" value="UniProtKB-KW"/>
</dbReference>
<name>A0A1Y0XU09_BACLI</name>
<dbReference type="PANTHER" id="PTHR11136:SF0">
    <property type="entry name" value="DIHYDROFOLATE SYNTHETASE-RELATED"/>
    <property type="match status" value="1"/>
</dbReference>
<evidence type="ECO:0000256" key="15">
    <source>
        <dbReference type="ARBA" id="ARBA00030592"/>
    </source>
</evidence>
<evidence type="ECO:0000256" key="13">
    <source>
        <dbReference type="ARBA" id="ARBA00022842"/>
    </source>
</evidence>
<dbReference type="GO" id="GO:0005524">
    <property type="term" value="F:ATP binding"/>
    <property type="evidence" value="ECO:0007669"/>
    <property type="project" value="UniProtKB-KW"/>
</dbReference>
<organism evidence="21 22">
    <name type="scientific">Bacillus licheniformis</name>
    <dbReference type="NCBI Taxonomy" id="1402"/>
    <lineage>
        <taxon>Bacteria</taxon>
        <taxon>Bacillati</taxon>
        <taxon>Bacillota</taxon>
        <taxon>Bacilli</taxon>
        <taxon>Bacillales</taxon>
        <taxon>Bacillaceae</taxon>
        <taxon>Bacillus</taxon>
    </lineage>
</organism>
<proteinExistence type="inferred from homology"/>
<evidence type="ECO:0000256" key="18">
    <source>
        <dbReference type="PIRNR" id="PIRNR001563"/>
    </source>
</evidence>
<keyword evidence="10" id="KW-0479">Metal-binding</keyword>
<dbReference type="InterPro" id="IPR036615">
    <property type="entry name" value="Mur_ligase_C_dom_sf"/>
</dbReference>
<evidence type="ECO:0000256" key="12">
    <source>
        <dbReference type="ARBA" id="ARBA00022840"/>
    </source>
</evidence>
<dbReference type="NCBIfam" id="TIGR01499">
    <property type="entry name" value="folC"/>
    <property type="match status" value="1"/>
</dbReference>
<evidence type="ECO:0000256" key="5">
    <source>
        <dbReference type="ARBA" id="ARBA00011245"/>
    </source>
</evidence>
<evidence type="ECO:0000256" key="17">
    <source>
        <dbReference type="ARBA" id="ARBA00049161"/>
    </source>
</evidence>
<dbReference type="Proteomes" id="UP000435910">
    <property type="component" value="Unassembled WGS sequence"/>
</dbReference>
<dbReference type="EC" id="6.3.2.17" evidence="7"/>
<feature type="domain" description="Mur ligase C-terminal" evidence="19">
    <location>
        <begin position="303"/>
        <end position="421"/>
    </location>
</feature>
<dbReference type="SUPFAM" id="SSF53623">
    <property type="entry name" value="MurD-like peptide ligases, catalytic domain"/>
    <property type="match status" value="1"/>
</dbReference>
<evidence type="ECO:0000256" key="8">
    <source>
        <dbReference type="ARBA" id="ARBA00019357"/>
    </source>
</evidence>
<dbReference type="EMBL" id="NILC01000024">
    <property type="protein sequence ID" value="TWL26113.1"/>
    <property type="molecule type" value="Genomic_DNA"/>
</dbReference>
<keyword evidence="13" id="KW-0460">Magnesium</keyword>
<dbReference type="InterPro" id="IPR013221">
    <property type="entry name" value="Mur_ligase_cen"/>
</dbReference>
<comment type="cofactor">
    <cofactor evidence="1">
        <name>Mg(2+)</name>
        <dbReference type="ChEBI" id="CHEBI:18420"/>
    </cofactor>
</comment>
<dbReference type="PROSITE" id="PS01011">
    <property type="entry name" value="FOLYLPOLYGLU_SYNT_1"/>
    <property type="match status" value="1"/>
</dbReference>
<comment type="pathway">
    <text evidence="3">Cofactor biosynthesis; tetrahydrofolylpolyglutamate biosynthesis.</text>
</comment>
<dbReference type="Gene3D" id="3.90.190.20">
    <property type="entry name" value="Mur ligase, C-terminal domain"/>
    <property type="match status" value="1"/>
</dbReference>
<evidence type="ECO:0000256" key="1">
    <source>
        <dbReference type="ARBA" id="ARBA00001946"/>
    </source>
</evidence>
<evidence type="ECO:0000256" key="6">
    <source>
        <dbReference type="ARBA" id="ARBA00013023"/>
    </source>
</evidence>
<comment type="catalytic activity">
    <reaction evidence="16">
        <text>(6S)-5,6,7,8-tetrahydrofolyl-(gamma-L-Glu)(n) + L-glutamate + ATP = (6S)-5,6,7,8-tetrahydrofolyl-(gamma-L-Glu)(n+1) + ADP + phosphate + H(+)</text>
        <dbReference type="Rhea" id="RHEA:10580"/>
        <dbReference type="Rhea" id="RHEA-COMP:14738"/>
        <dbReference type="Rhea" id="RHEA-COMP:14740"/>
        <dbReference type="ChEBI" id="CHEBI:15378"/>
        <dbReference type="ChEBI" id="CHEBI:29985"/>
        <dbReference type="ChEBI" id="CHEBI:30616"/>
        <dbReference type="ChEBI" id="CHEBI:43474"/>
        <dbReference type="ChEBI" id="CHEBI:141005"/>
        <dbReference type="ChEBI" id="CHEBI:456216"/>
        <dbReference type="EC" id="6.3.2.17"/>
    </reaction>
</comment>
<evidence type="ECO:0000256" key="2">
    <source>
        <dbReference type="ARBA" id="ARBA00004799"/>
    </source>
</evidence>
<comment type="subunit">
    <text evidence="5">Monomer.</text>
</comment>
<keyword evidence="12 18" id="KW-0067">ATP-binding</keyword>
<evidence type="ECO:0000256" key="16">
    <source>
        <dbReference type="ARBA" id="ARBA00047493"/>
    </source>
</evidence>
<dbReference type="InterPro" id="IPR036565">
    <property type="entry name" value="Mur-like_cat_sf"/>
</dbReference>
<dbReference type="Gene3D" id="3.40.1190.10">
    <property type="entry name" value="Mur-like, catalytic domain"/>
    <property type="match status" value="1"/>
</dbReference>
<evidence type="ECO:0000256" key="3">
    <source>
        <dbReference type="ARBA" id="ARBA00005150"/>
    </source>
</evidence>
<dbReference type="PROSITE" id="PS01012">
    <property type="entry name" value="FOLYLPOLYGLU_SYNT_2"/>
    <property type="match status" value="1"/>
</dbReference>
<keyword evidence="11 18" id="KW-0547">Nucleotide-binding</keyword>
<dbReference type="EC" id="6.3.2.12" evidence="6"/>
<comment type="caution">
    <text evidence="21">The sequence shown here is derived from an EMBL/GenBank/DDBJ whole genome shotgun (WGS) entry which is preliminary data.</text>
</comment>
<evidence type="ECO:0000313" key="21">
    <source>
        <dbReference type="EMBL" id="TWL26113.1"/>
    </source>
</evidence>
<gene>
    <name evidence="21" type="ORF">CHCC16736_0036</name>
</gene>
<dbReference type="Pfam" id="PF08245">
    <property type="entry name" value="Mur_ligase_M"/>
    <property type="match status" value="1"/>
</dbReference>
<evidence type="ECO:0000259" key="20">
    <source>
        <dbReference type="Pfam" id="PF08245"/>
    </source>
</evidence>
<dbReference type="OMA" id="FFEMTVG"/>
<dbReference type="FunFam" id="3.40.1190.10:FF:000004">
    <property type="entry name" value="Dihydrofolate synthase/folylpolyglutamate synthase"/>
    <property type="match status" value="1"/>
</dbReference>
<evidence type="ECO:0000256" key="10">
    <source>
        <dbReference type="ARBA" id="ARBA00022723"/>
    </source>
</evidence>
<evidence type="ECO:0000256" key="11">
    <source>
        <dbReference type="ARBA" id="ARBA00022741"/>
    </source>
</evidence>
<dbReference type="GO" id="GO:0046656">
    <property type="term" value="P:folic acid biosynthetic process"/>
    <property type="evidence" value="ECO:0007669"/>
    <property type="project" value="UniProtKB-KW"/>
</dbReference>
<dbReference type="InterPro" id="IPR001645">
    <property type="entry name" value="Folylpolyglutamate_synth"/>
</dbReference>
<keyword evidence="14" id="KW-0289">Folate biosynthesis</keyword>
<evidence type="ECO:0000256" key="7">
    <source>
        <dbReference type="ARBA" id="ARBA00013025"/>
    </source>
</evidence>